<evidence type="ECO:0000256" key="4">
    <source>
        <dbReference type="ARBA" id="ARBA00023316"/>
    </source>
</evidence>
<dbReference type="InterPro" id="IPR051206">
    <property type="entry name" value="NAMLAA_amidase_2"/>
</dbReference>
<dbReference type="GO" id="GO:0009253">
    <property type="term" value="P:peptidoglycan catabolic process"/>
    <property type="evidence" value="ECO:0007669"/>
    <property type="project" value="InterPro"/>
</dbReference>
<dbReference type="InterPro" id="IPR002502">
    <property type="entry name" value="Amidase_domain"/>
</dbReference>
<dbReference type="GO" id="GO:0009254">
    <property type="term" value="P:peptidoglycan turnover"/>
    <property type="evidence" value="ECO:0007669"/>
    <property type="project" value="TreeGrafter"/>
</dbReference>
<protein>
    <recommendedName>
        <fullName evidence="2">N-acetylmuramoyl-L-alanine amidase</fullName>
        <ecNumber evidence="2">3.5.1.28</ecNumber>
    </recommendedName>
</protein>
<evidence type="ECO:0000313" key="8">
    <source>
        <dbReference type="Proteomes" id="UP000274920"/>
    </source>
</evidence>
<reference evidence="7" key="1">
    <citation type="submission" date="2018-10" db="EMBL/GenBank/DDBJ databases">
        <title>Schaedlerella arabinophila gen. nov. sp. nov., isolated from the mouse intestinal tract and comparative analysis with the genome of the closely related altered Schaedler flora strain ASF502.</title>
        <authorList>
            <person name="Miyake S."/>
            <person name="Soh M."/>
            <person name="Seedorf H."/>
        </authorList>
    </citation>
    <scope>NUCLEOTIDE SEQUENCE [LARGE SCALE GENOMIC DNA]</scope>
    <source>
        <strain evidence="7">DSM 106076</strain>
    </source>
</reference>
<evidence type="ECO:0000256" key="5">
    <source>
        <dbReference type="SAM" id="MobiDB-lite"/>
    </source>
</evidence>
<dbReference type="CDD" id="cd06583">
    <property type="entry name" value="PGRP"/>
    <property type="match status" value="1"/>
</dbReference>
<evidence type="ECO:0000256" key="1">
    <source>
        <dbReference type="ARBA" id="ARBA00001561"/>
    </source>
</evidence>
<comment type="caution">
    <text evidence="7">The sequence shown here is derived from an EMBL/GenBank/DDBJ whole genome shotgun (WGS) entry which is preliminary data.</text>
</comment>
<dbReference type="PANTHER" id="PTHR30417:SF1">
    <property type="entry name" value="N-ACETYLMURAMOYL-L-ALANINE AMIDASE AMID"/>
    <property type="match status" value="1"/>
</dbReference>
<feature type="compositionally biased region" description="Basic and acidic residues" evidence="5">
    <location>
        <begin position="1"/>
        <end position="22"/>
    </location>
</feature>
<dbReference type="GO" id="GO:0071555">
    <property type="term" value="P:cell wall organization"/>
    <property type="evidence" value="ECO:0007669"/>
    <property type="project" value="UniProtKB-KW"/>
</dbReference>
<accession>A0A3R8JNF2</accession>
<dbReference type="AlphaFoldDB" id="A0A3R8JNF2"/>
<proteinExistence type="predicted"/>
<keyword evidence="4" id="KW-0961">Cell wall biogenesis/degradation</keyword>
<keyword evidence="8" id="KW-1185">Reference proteome</keyword>
<organism evidence="7 8">
    <name type="scientific">Schaedlerella arabinosiphila</name>
    <dbReference type="NCBI Taxonomy" id="2044587"/>
    <lineage>
        <taxon>Bacteria</taxon>
        <taxon>Bacillati</taxon>
        <taxon>Bacillota</taxon>
        <taxon>Clostridia</taxon>
        <taxon>Lachnospirales</taxon>
        <taxon>Lachnospiraceae</taxon>
        <taxon>Schaedlerella</taxon>
    </lineage>
</organism>
<dbReference type="Gene3D" id="3.40.80.10">
    <property type="entry name" value="Peptidoglycan recognition protein-like"/>
    <property type="match status" value="1"/>
</dbReference>
<dbReference type="GO" id="GO:0008745">
    <property type="term" value="F:N-acetylmuramoyl-L-alanine amidase activity"/>
    <property type="evidence" value="ECO:0007669"/>
    <property type="project" value="UniProtKB-EC"/>
</dbReference>
<dbReference type="SUPFAM" id="SSF55846">
    <property type="entry name" value="N-acetylmuramoyl-L-alanine amidase-like"/>
    <property type="match status" value="1"/>
</dbReference>
<evidence type="ECO:0000313" key="7">
    <source>
        <dbReference type="EMBL" id="RRK32401.1"/>
    </source>
</evidence>
<feature type="compositionally biased region" description="Basic residues" evidence="5">
    <location>
        <begin position="39"/>
        <end position="56"/>
    </location>
</feature>
<dbReference type="InterPro" id="IPR036505">
    <property type="entry name" value="Amidase/PGRP_sf"/>
</dbReference>
<dbReference type="EC" id="3.5.1.28" evidence="2"/>
<keyword evidence="3" id="KW-0378">Hydrolase</keyword>
<dbReference type="PANTHER" id="PTHR30417">
    <property type="entry name" value="N-ACETYLMURAMOYL-L-ALANINE AMIDASE AMID"/>
    <property type="match status" value="1"/>
</dbReference>
<name>A0A3R8JNF2_9FIRM</name>
<comment type="catalytic activity">
    <reaction evidence="1">
        <text>Hydrolyzes the link between N-acetylmuramoyl residues and L-amino acid residues in certain cell-wall glycopeptides.</text>
        <dbReference type="EC" id="3.5.1.28"/>
    </reaction>
</comment>
<evidence type="ECO:0000256" key="3">
    <source>
        <dbReference type="ARBA" id="ARBA00022801"/>
    </source>
</evidence>
<evidence type="ECO:0000256" key="2">
    <source>
        <dbReference type="ARBA" id="ARBA00011901"/>
    </source>
</evidence>
<feature type="domain" description="N-acetylmuramoyl-L-alanine amidase" evidence="6">
    <location>
        <begin position="120"/>
        <end position="249"/>
    </location>
</feature>
<dbReference type="EMBL" id="RHJS01000002">
    <property type="protein sequence ID" value="RRK32401.1"/>
    <property type="molecule type" value="Genomic_DNA"/>
</dbReference>
<dbReference type="Proteomes" id="UP000274920">
    <property type="component" value="Unassembled WGS sequence"/>
</dbReference>
<evidence type="ECO:0000259" key="6">
    <source>
        <dbReference type="SMART" id="SM00644"/>
    </source>
</evidence>
<sequence length="276" mass="30633">MEQESTEQKGIEQKSIDLRSTDLKQTGSGSALPKSAQKTVRRSGKRKKTKRRKKTARRLEISVKLEPKSFLTGMAVGVLLTMLVMFLLTRCSAEEVETSGLELDASEPEISVQLLDVNDYSRPGIEVDSVSGVVIHYTANPGSTAQQNRDYFNSLQDGHGASVSSHFIVGLDGEIVQCIPTQEVAYASNERNHDTVSIECCHPDSTGKFNQETYISMVRLTAFLCAKYNLDADAVIRHYDVTEKNCPKYFVENEDAWKLFKADVDAALKNKADKGE</sequence>
<dbReference type="Pfam" id="PF01510">
    <property type="entry name" value="Amidase_2"/>
    <property type="match status" value="1"/>
</dbReference>
<dbReference type="SMART" id="SM00644">
    <property type="entry name" value="Ami_2"/>
    <property type="match status" value="1"/>
</dbReference>
<gene>
    <name evidence="7" type="ORF">EBB54_14310</name>
</gene>
<dbReference type="RefSeq" id="WP_125127872.1">
    <property type="nucleotide sequence ID" value="NZ_RHJS01000002.1"/>
</dbReference>
<feature type="region of interest" description="Disordered" evidence="5">
    <location>
        <begin position="1"/>
        <end position="56"/>
    </location>
</feature>